<evidence type="ECO:0000313" key="8">
    <source>
        <dbReference type="Proteomes" id="UP000095300"/>
    </source>
</evidence>
<name>A0A1I8PKH5_STOCA</name>
<sequence length="236" mass="27892">MNTINQDMFLLDCPTYEDYLDTFITLDDQRFIRNIRVCRMLVDMGYRSKTEIYSREEFQQHKAAVEESLWPIKKAPKIFSDGMKSTDAVLIEMAARERPNVQKMISTIIFLEHRLKNGFMVSGYIDYEDSLHLANQQAEGCTDWSAVFGERIKLKPKRSDLSYYDWLKKRVSYNESRNYIVLHDLKNGLIFMHKGDRKKICMDDKKLCSENVGKSMQCSQRYGLVTFYDHVMRKKI</sequence>
<reference evidence="8" key="1">
    <citation type="submission" date="2015-05" db="EMBL/GenBank/DDBJ databases">
        <authorList>
            <person name="Wilson R.K."/>
            <person name="Warren W.C."/>
            <person name="Olafson P."/>
        </authorList>
    </citation>
    <scope>NUCLEOTIDE SEQUENCE [LARGE SCALE GENOMIC DNA]</scope>
    <source>
        <strain evidence="8">USDA</strain>
    </source>
</reference>
<dbReference type="EnsemblMetazoa" id="SCAU008897-RB">
    <property type="protein sequence ID" value="SCAU008897-PB"/>
    <property type="gene ID" value="SCAU008897"/>
</dbReference>
<dbReference type="AlphaFoldDB" id="A0A1I8PKH5"/>
<protein>
    <recommendedName>
        <fullName evidence="4">Cilia- and flagella-associated protein 299</fullName>
    </recommendedName>
</protein>
<dbReference type="PANTHER" id="PTHR33588:SF1">
    <property type="entry name" value="CILIA- AND FLAGELLA-ASSOCIATED PROTEIN 299"/>
    <property type="match status" value="1"/>
</dbReference>
<dbReference type="OrthoDB" id="2136125at2759"/>
<evidence type="ECO:0000256" key="1">
    <source>
        <dbReference type="ARBA" id="ARBA00003056"/>
    </source>
</evidence>
<dbReference type="VEuPathDB" id="VectorBase:SCAU008897"/>
<gene>
    <name evidence="7" type="primary">106084407</name>
</gene>
<evidence type="ECO:0000256" key="2">
    <source>
        <dbReference type="ARBA" id="ARBA00004123"/>
    </source>
</evidence>
<evidence type="ECO:0000256" key="6">
    <source>
        <dbReference type="ARBA" id="ARBA00023242"/>
    </source>
</evidence>
<dbReference type="Proteomes" id="UP000095300">
    <property type="component" value="Unassembled WGS sequence"/>
</dbReference>
<dbReference type="STRING" id="35570.A0A1I8PKH5"/>
<dbReference type="GO" id="GO:0005737">
    <property type="term" value="C:cytoplasm"/>
    <property type="evidence" value="ECO:0007669"/>
    <property type="project" value="UniProtKB-SubCell"/>
</dbReference>
<evidence type="ECO:0000256" key="3">
    <source>
        <dbReference type="ARBA" id="ARBA00004496"/>
    </source>
</evidence>
<keyword evidence="5" id="KW-0963">Cytoplasm</keyword>
<dbReference type="KEGG" id="scac:106084407"/>
<keyword evidence="8" id="KW-1185">Reference proteome</keyword>
<dbReference type="PANTHER" id="PTHR33588">
    <property type="entry name" value="CILIA- AND FLAGELLA-ASSOCIATED PROTEIN 299"/>
    <property type="match status" value="1"/>
</dbReference>
<accession>A0A1I8PKH5</accession>
<dbReference type="GO" id="GO:0005634">
    <property type="term" value="C:nucleus"/>
    <property type="evidence" value="ECO:0007669"/>
    <property type="project" value="UniProtKB-SubCell"/>
</dbReference>
<organism evidence="7 8">
    <name type="scientific">Stomoxys calcitrans</name>
    <name type="common">Stable fly</name>
    <name type="synonym">Conops calcitrans</name>
    <dbReference type="NCBI Taxonomy" id="35570"/>
    <lineage>
        <taxon>Eukaryota</taxon>
        <taxon>Metazoa</taxon>
        <taxon>Ecdysozoa</taxon>
        <taxon>Arthropoda</taxon>
        <taxon>Hexapoda</taxon>
        <taxon>Insecta</taxon>
        <taxon>Pterygota</taxon>
        <taxon>Neoptera</taxon>
        <taxon>Endopterygota</taxon>
        <taxon>Diptera</taxon>
        <taxon>Brachycera</taxon>
        <taxon>Muscomorpha</taxon>
        <taxon>Muscoidea</taxon>
        <taxon>Muscidae</taxon>
        <taxon>Stomoxys</taxon>
    </lineage>
</organism>
<dbReference type="Pfam" id="PF14713">
    <property type="entry name" value="DUF4464"/>
    <property type="match status" value="1"/>
</dbReference>
<comment type="subcellular location">
    <subcellularLocation>
        <location evidence="3">Cytoplasm</location>
    </subcellularLocation>
    <subcellularLocation>
        <location evidence="2">Nucleus</location>
    </subcellularLocation>
</comment>
<proteinExistence type="predicted"/>
<dbReference type="InterPro" id="IPR027887">
    <property type="entry name" value="DUF4464"/>
</dbReference>
<keyword evidence="6" id="KW-0539">Nucleus</keyword>
<evidence type="ECO:0000256" key="5">
    <source>
        <dbReference type="ARBA" id="ARBA00022490"/>
    </source>
</evidence>
<reference evidence="7" key="2">
    <citation type="submission" date="2020-05" db="UniProtKB">
        <authorList>
            <consortium name="EnsemblMetazoa"/>
        </authorList>
    </citation>
    <scope>IDENTIFICATION</scope>
    <source>
        <strain evidence="7">USDA</strain>
    </source>
</reference>
<dbReference type="EnsemblMetazoa" id="SCAU008897-RA">
    <property type="protein sequence ID" value="SCAU008897-PA"/>
    <property type="gene ID" value="SCAU008897"/>
</dbReference>
<evidence type="ECO:0000313" key="7">
    <source>
        <dbReference type="EnsemblMetazoa" id="SCAU008897-PB"/>
    </source>
</evidence>
<comment type="function">
    <text evidence="1">May be involved in spermatogenesis.</text>
</comment>
<evidence type="ECO:0000256" key="4">
    <source>
        <dbReference type="ARBA" id="ARBA00021436"/>
    </source>
</evidence>